<dbReference type="EMBL" id="JACVEL010000011">
    <property type="protein sequence ID" value="MBC9813522.1"/>
    <property type="molecule type" value="Genomic_DNA"/>
</dbReference>
<dbReference type="Proteomes" id="UP000652681">
    <property type="component" value="Unassembled WGS sequence"/>
</dbReference>
<evidence type="ECO:0000313" key="2">
    <source>
        <dbReference type="Proteomes" id="UP000652681"/>
    </source>
</evidence>
<dbReference type="Gene3D" id="1.10.10.10">
    <property type="entry name" value="Winged helix-like DNA-binding domain superfamily/Winged helix DNA-binding domain"/>
    <property type="match status" value="1"/>
</dbReference>
<name>A0A8J6TTR6_9FLAO</name>
<sequence length="129" mass="14674">MKQTRNTAAKTEILKLINHSPVALSHAEIQSALNGLCDRVTIYRVLERLITEDEVHKVVNLEGVVKYASCHSCSSEEKHIHTHNHAHFSCEKCKEVTCMEDIEPSFKVPKNYQVHEMNFTLSGICPNCR</sequence>
<proteinExistence type="predicted"/>
<dbReference type="InterPro" id="IPR036390">
    <property type="entry name" value="WH_DNA-bd_sf"/>
</dbReference>
<dbReference type="RefSeq" id="WP_163491586.1">
    <property type="nucleotide sequence ID" value="NZ_JACVEL010000011.1"/>
</dbReference>
<reference evidence="1" key="1">
    <citation type="submission" date="2020-09" db="EMBL/GenBank/DDBJ databases">
        <title>Taishania pollutisoli gen. nov., sp. nov., Isolated from Tetrabromobisphenol A-Contaminated Soil.</title>
        <authorList>
            <person name="Chen Q."/>
        </authorList>
    </citation>
    <scope>NUCLEOTIDE SEQUENCE</scope>
    <source>
        <strain evidence="1">CZZ-1</strain>
    </source>
</reference>
<dbReference type="Gene3D" id="3.30.1490.190">
    <property type="match status" value="1"/>
</dbReference>
<dbReference type="InterPro" id="IPR036388">
    <property type="entry name" value="WH-like_DNA-bd_sf"/>
</dbReference>
<organism evidence="1 2">
    <name type="scientific">Taishania pollutisoli</name>
    <dbReference type="NCBI Taxonomy" id="2766479"/>
    <lineage>
        <taxon>Bacteria</taxon>
        <taxon>Pseudomonadati</taxon>
        <taxon>Bacteroidota</taxon>
        <taxon>Flavobacteriia</taxon>
        <taxon>Flavobacteriales</taxon>
        <taxon>Crocinitomicaceae</taxon>
        <taxon>Taishania</taxon>
    </lineage>
</organism>
<dbReference type="SUPFAM" id="SSF46785">
    <property type="entry name" value="Winged helix' DNA-binding domain"/>
    <property type="match status" value="1"/>
</dbReference>
<gene>
    <name evidence="1" type="ORF">H9Y05_13685</name>
</gene>
<comment type="caution">
    <text evidence="1">The sequence shown here is derived from an EMBL/GenBank/DDBJ whole genome shotgun (WGS) entry which is preliminary data.</text>
</comment>
<keyword evidence="2" id="KW-1185">Reference proteome</keyword>
<dbReference type="InterPro" id="IPR043135">
    <property type="entry name" value="Fur_C"/>
</dbReference>
<protein>
    <submittedName>
        <fullName evidence="1">Fur family transcriptional regulator</fullName>
    </submittedName>
</protein>
<accession>A0A8J6TTR6</accession>
<evidence type="ECO:0000313" key="1">
    <source>
        <dbReference type="EMBL" id="MBC9813522.1"/>
    </source>
</evidence>
<dbReference type="AlphaFoldDB" id="A0A8J6TTR6"/>